<keyword evidence="3" id="KW-1185">Reference proteome</keyword>
<feature type="transmembrane region" description="Helical" evidence="1">
    <location>
        <begin position="67"/>
        <end position="85"/>
    </location>
</feature>
<sequence>MNDSDMNVIIGTLMSIWVFALIFIILQLIGTWKMYKKAGIPGWHSIIPILNVYDWYKMAGFGMAGRLLATIGMSVVMVITIGAAASGNENAIAGSAMVMVLVGIIVAILQIMSYFKVASRFGKGTGAGILFLLFTPIMCMIAGLSSSWKYRREH</sequence>
<accession>A0A3G9JGT0</accession>
<keyword evidence="1" id="KW-0472">Membrane</keyword>
<protein>
    <submittedName>
        <fullName evidence="2">Uncharacterized protein</fullName>
    </submittedName>
</protein>
<evidence type="ECO:0000256" key="1">
    <source>
        <dbReference type="SAM" id="Phobius"/>
    </source>
</evidence>
<organism evidence="2 3">
    <name type="scientific">Intestinibaculum porci</name>
    <dbReference type="NCBI Taxonomy" id="2487118"/>
    <lineage>
        <taxon>Bacteria</taxon>
        <taxon>Bacillati</taxon>
        <taxon>Bacillota</taxon>
        <taxon>Erysipelotrichia</taxon>
        <taxon>Erysipelotrichales</taxon>
        <taxon>Erysipelotrichaceae</taxon>
        <taxon>Intestinibaculum</taxon>
    </lineage>
</organism>
<reference evidence="2 3" key="1">
    <citation type="submission" date="2018-11" db="EMBL/GenBank/DDBJ databases">
        <title>Novel Erysipelotrichaceae bacterium isolated from small intestine of a swine.</title>
        <authorList>
            <person name="Kim J.S."/>
            <person name="Choe H."/>
            <person name="Lee Y.R."/>
            <person name="Kim K.M."/>
            <person name="Park D.S."/>
        </authorList>
    </citation>
    <scope>NUCLEOTIDE SEQUENCE [LARGE SCALE GENOMIC DNA]</scope>
    <source>
        <strain evidence="2 3">SG0102</strain>
    </source>
</reference>
<evidence type="ECO:0000313" key="2">
    <source>
        <dbReference type="EMBL" id="BBH25101.1"/>
    </source>
</evidence>
<name>A0A3G9JGT0_9FIRM</name>
<dbReference type="InParanoid" id="A0A3G9JGT0"/>
<dbReference type="AlphaFoldDB" id="A0A3G9JGT0"/>
<evidence type="ECO:0000313" key="3">
    <source>
        <dbReference type="Proteomes" id="UP000268059"/>
    </source>
</evidence>
<feature type="transmembrane region" description="Helical" evidence="1">
    <location>
        <begin position="127"/>
        <end position="148"/>
    </location>
</feature>
<dbReference type="Proteomes" id="UP000268059">
    <property type="component" value="Chromosome"/>
</dbReference>
<feature type="transmembrane region" description="Helical" evidence="1">
    <location>
        <begin position="6"/>
        <end position="29"/>
    </location>
</feature>
<dbReference type="KEGG" id="ebm:SG0102_00350"/>
<dbReference type="OrthoDB" id="2376202at2"/>
<dbReference type="RefSeq" id="WP_125118083.1">
    <property type="nucleotide sequence ID" value="NZ_AP019309.1"/>
</dbReference>
<dbReference type="EMBL" id="AP019309">
    <property type="protein sequence ID" value="BBH25101.1"/>
    <property type="molecule type" value="Genomic_DNA"/>
</dbReference>
<keyword evidence="1" id="KW-1133">Transmembrane helix</keyword>
<proteinExistence type="predicted"/>
<feature type="transmembrane region" description="Helical" evidence="1">
    <location>
        <begin position="91"/>
        <end position="115"/>
    </location>
</feature>
<gene>
    <name evidence="2" type="ORF">SG0102_00350</name>
</gene>
<keyword evidence="1" id="KW-0812">Transmembrane</keyword>